<evidence type="ECO:0000313" key="3">
    <source>
        <dbReference type="Proteomes" id="UP001141327"/>
    </source>
</evidence>
<sequence>MSIDLNSSHQDDVSIIDQMGRTHFSSSFCSDETSSSSSSDAGAQSTQLLLDPCPVSTFATSPPPPFSPSLCAFADHRMRNETGSAPSTPPSLHPRLHHAAVSPPHPAQSPRHPQLSSSAASLPMPVPRPPTGRPTITDGGGGGSAPIVVLSASPRGRVVVGGVAASTAHLMGSPPSPFGSPSGSSGAGRSRPLFSPGSSPLARSPPPGFESRPTQGHFPMSPPGFESRLGQIHFPAGPTASASCVTMGFLRPRVQ</sequence>
<proteinExistence type="predicted"/>
<feature type="region of interest" description="Disordered" evidence="1">
    <location>
        <begin position="168"/>
        <end position="237"/>
    </location>
</feature>
<feature type="compositionally biased region" description="Low complexity" evidence="1">
    <location>
        <begin position="179"/>
        <end position="192"/>
    </location>
</feature>
<organism evidence="2 3">
    <name type="scientific">Paratrimastix pyriformis</name>
    <dbReference type="NCBI Taxonomy" id="342808"/>
    <lineage>
        <taxon>Eukaryota</taxon>
        <taxon>Metamonada</taxon>
        <taxon>Preaxostyla</taxon>
        <taxon>Paratrimastigidae</taxon>
        <taxon>Paratrimastix</taxon>
    </lineage>
</organism>
<evidence type="ECO:0000256" key="1">
    <source>
        <dbReference type="SAM" id="MobiDB-lite"/>
    </source>
</evidence>
<feature type="region of interest" description="Disordered" evidence="1">
    <location>
        <begin position="25"/>
        <end position="45"/>
    </location>
</feature>
<keyword evidence="3" id="KW-1185">Reference proteome</keyword>
<comment type="caution">
    <text evidence="2">The sequence shown here is derived from an EMBL/GenBank/DDBJ whole genome shotgun (WGS) entry which is preliminary data.</text>
</comment>
<protein>
    <submittedName>
        <fullName evidence="2">Uncharacterized protein</fullName>
    </submittedName>
</protein>
<accession>A0ABQ8UEK3</accession>
<feature type="region of interest" description="Disordered" evidence="1">
    <location>
        <begin position="77"/>
        <end position="148"/>
    </location>
</feature>
<dbReference type="EMBL" id="JAPMOS010000067">
    <property type="protein sequence ID" value="KAJ4456543.1"/>
    <property type="molecule type" value="Genomic_DNA"/>
</dbReference>
<evidence type="ECO:0000313" key="2">
    <source>
        <dbReference type="EMBL" id="KAJ4456543.1"/>
    </source>
</evidence>
<gene>
    <name evidence="2" type="ORF">PAPYR_8187</name>
</gene>
<dbReference type="Proteomes" id="UP001141327">
    <property type="component" value="Unassembled WGS sequence"/>
</dbReference>
<name>A0ABQ8UEK3_9EUKA</name>
<reference evidence="2" key="1">
    <citation type="journal article" date="2022" name="bioRxiv">
        <title>Genomics of Preaxostyla Flagellates Illuminates Evolutionary Transitions and the Path Towards Mitochondrial Loss.</title>
        <authorList>
            <person name="Novak L.V.F."/>
            <person name="Treitli S.C."/>
            <person name="Pyrih J."/>
            <person name="Halakuc P."/>
            <person name="Pipaliya S.V."/>
            <person name="Vacek V."/>
            <person name="Brzon O."/>
            <person name="Soukal P."/>
            <person name="Eme L."/>
            <person name="Dacks J.B."/>
            <person name="Karnkowska A."/>
            <person name="Elias M."/>
            <person name="Hampl V."/>
        </authorList>
    </citation>
    <scope>NUCLEOTIDE SEQUENCE</scope>
    <source>
        <strain evidence="2">RCP-MX</strain>
    </source>
</reference>